<evidence type="ECO:0000313" key="2">
    <source>
        <dbReference type="Proteomes" id="UP000054805"/>
    </source>
</evidence>
<evidence type="ECO:0000313" key="1">
    <source>
        <dbReference type="EMBL" id="KRY99000.1"/>
    </source>
</evidence>
<reference evidence="1 2" key="1">
    <citation type="submission" date="2015-01" db="EMBL/GenBank/DDBJ databases">
        <title>Evolution of Trichinella species and genotypes.</title>
        <authorList>
            <person name="Korhonen P.K."/>
            <person name="Edoardo P."/>
            <person name="Giuseppe L.R."/>
            <person name="Gasser R.B."/>
        </authorList>
    </citation>
    <scope>NUCLEOTIDE SEQUENCE [LARGE SCALE GENOMIC DNA]</scope>
    <source>
        <strain evidence="1">ISS588</strain>
    </source>
</reference>
<dbReference type="AlphaFoldDB" id="A0A0V1GLJ0"/>
<dbReference type="EMBL" id="JYDS01001408">
    <property type="protein sequence ID" value="KRY99000.1"/>
    <property type="molecule type" value="Genomic_DNA"/>
</dbReference>
<protein>
    <submittedName>
        <fullName evidence="1">Uncharacterized protein</fullName>
    </submittedName>
</protein>
<comment type="caution">
    <text evidence="1">The sequence shown here is derived from an EMBL/GenBank/DDBJ whole genome shotgun (WGS) entry which is preliminary data.</text>
</comment>
<keyword evidence="2" id="KW-1185">Reference proteome</keyword>
<dbReference type="Proteomes" id="UP000054805">
    <property type="component" value="Unassembled WGS sequence"/>
</dbReference>
<proteinExistence type="predicted"/>
<name>A0A0V1GLJ0_TRIPS</name>
<organism evidence="1 2">
    <name type="scientific">Trichinella pseudospiralis</name>
    <name type="common">Parasitic roundworm</name>
    <dbReference type="NCBI Taxonomy" id="6337"/>
    <lineage>
        <taxon>Eukaryota</taxon>
        <taxon>Metazoa</taxon>
        <taxon>Ecdysozoa</taxon>
        <taxon>Nematoda</taxon>
        <taxon>Enoplea</taxon>
        <taxon>Dorylaimia</taxon>
        <taxon>Trichinellida</taxon>
        <taxon>Trichinellidae</taxon>
        <taxon>Trichinella</taxon>
    </lineage>
</organism>
<accession>A0A0V1GLJ0</accession>
<sequence length="79" mass="8779">MRATIVPSGEATTGVYDPTPRWSVDLQRAAAYPQTRRVKSFGSSSTTLWNRINSVNQKGSGFAFSHPPLLCLLQLQERK</sequence>
<gene>
    <name evidence="1" type="ORF">T4B_1567</name>
</gene>